<evidence type="ECO:0000313" key="2">
    <source>
        <dbReference type="EMBL" id="KAB1179971.1"/>
    </source>
</evidence>
<protein>
    <submittedName>
        <fullName evidence="2">Uncharacterized protein</fullName>
    </submittedName>
</protein>
<gene>
    <name evidence="2" type="ORF">F6450_12365</name>
</gene>
<keyword evidence="1" id="KW-0472">Membrane</keyword>
<feature type="transmembrane region" description="Helical" evidence="1">
    <location>
        <begin position="51"/>
        <end position="69"/>
    </location>
</feature>
<accession>A0AAD3WX30</accession>
<evidence type="ECO:0000256" key="1">
    <source>
        <dbReference type="SAM" id="Phobius"/>
    </source>
</evidence>
<proteinExistence type="predicted"/>
<dbReference type="AlphaFoldDB" id="A0AAD3WX30"/>
<feature type="transmembrane region" description="Helical" evidence="1">
    <location>
        <begin position="89"/>
        <end position="109"/>
    </location>
</feature>
<keyword evidence="1" id="KW-1133">Transmembrane helix</keyword>
<organism evidence="2 3">
    <name type="scientific">Photobacterium damselae subsp. damselae</name>
    <name type="common">Listonella damsela</name>
    <dbReference type="NCBI Taxonomy" id="85581"/>
    <lineage>
        <taxon>Bacteria</taxon>
        <taxon>Pseudomonadati</taxon>
        <taxon>Pseudomonadota</taxon>
        <taxon>Gammaproteobacteria</taxon>
        <taxon>Vibrionales</taxon>
        <taxon>Vibrionaceae</taxon>
        <taxon>Photobacterium</taxon>
    </lineage>
</organism>
<evidence type="ECO:0000313" key="3">
    <source>
        <dbReference type="Proteomes" id="UP000480943"/>
    </source>
</evidence>
<dbReference type="RefSeq" id="WP_151182887.1">
    <property type="nucleotide sequence ID" value="NZ_VZUQ01000068.1"/>
</dbReference>
<sequence>MITKTGQQILSELRSEQLMAISDKKWWFVFKDVGTIPHFLYKLCLEFGKSIFVYSTTILILLIATSNEHSINLLLSKPISGIIEFKAELIYLVISLTIIYLCFYSFYYWNKYISNKKKHQIDNKRFYHEQRMQIELIEEVLYRHQLINRKD</sequence>
<keyword evidence="1" id="KW-0812">Transmembrane</keyword>
<dbReference type="EMBL" id="VZUQ01000068">
    <property type="protein sequence ID" value="KAB1179971.1"/>
    <property type="molecule type" value="Genomic_DNA"/>
</dbReference>
<dbReference type="Proteomes" id="UP000480943">
    <property type="component" value="Unassembled WGS sequence"/>
</dbReference>
<comment type="caution">
    <text evidence="2">The sequence shown here is derived from an EMBL/GenBank/DDBJ whole genome shotgun (WGS) entry which is preliminary data.</text>
</comment>
<name>A0AAD3WX30_PHODD</name>
<reference evidence="2 3" key="1">
    <citation type="submission" date="2019-09" db="EMBL/GenBank/DDBJ databases">
        <title>Photobacterium damselae subsp. damselae CDC-2227-81, a human clinical isolate.</title>
        <authorList>
            <person name="Osorio C.R."/>
        </authorList>
    </citation>
    <scope>NUCLEOTIDE SEQUENCE [LARGE SCALE GENOMIC DNA]</scope>
    <source>
        <strain evidence="2 3">CDC-2227-81</strain>
    </source>
</reference>